<sequence length="237" mass="26812">MFSQGLAALDREVGSDEFIVAFGPIGLIAAGGFLAVTYLRSRESTGDIDYLIDPESAGDQHIQIPPQKAIQSVARQKGFTNKWINEDMAIFVTRKARQSLFEAAEKQNIVLFNGENLELLAAPLEWALERKLRTIHTADRGGKAEYDMEDALALLKELKLRNKGPLDEDSIRRMNMNGFDVLPSHETMQRVARAYQQKYIGQLFRNLWGPRVLFRLAVHMFTTPPYTETKSPLDRSV</sequence>
<protein>
    <submittedName>
        <fullName evidence="2">Uncharacterized protein</fullName>
    </submittedName>
</protein>
<evidence type="ECO:0000313" key="3">
    <source>
        <dbReference type="Proteomes" id="UP000248340"/>
    </source>
</evidence>
<reference evidence="2 3" key="1">
    <citation type="submission" date="2016-12" db="EMBL/GenBank/DDBJ databases">
        <title>The genomes of Aspergillus section Nigri reveals drivers in fungal speciation.</title>
        <authorList>
            <consortium name="DOE Joint Genome Institute"/>
            <person name="Vesth T.C."/>
            <person name="Nybo J."/>
            <person name="Theobald S."/>
            <person name="Brandl J."/>
            <person name="Frisvad J.C."/>
            <person name="Nielsen K.F."/>
            <person name="Lyhne E.K."/>
            <person name="Kogle M.E."/>
            <person name="Kuo A."/>
            <person name="Riley R."/>
            <person name="Clum A."/>
            <person name="Nolan M."/>
            <person name="Lipzen A."/>
            <person name="Salamov A."/>
            <person name="Henrissat B."/>
            <person name="Wiebenga A."/>
            <person name="De Vries R.P."/>
            <person name="Grigoriev I.V."/>
            <person name="Mortensen U.H."/>
            <person name="Andersen M.R."/>
            <person name="Baker S.E."/>
        </authorList>
    </citation>
    <scope>NUCLEOTIDE SEQUENCE [LARGE SCALE GENOMIC DNA]</scope>
    <source>
        <strain evidence="2 3">CBS 121591</strain>
    </source>
</reference>
<proteinExistence type="predicted"/>
<keyword evidence="1" id="KW-1133">Transmembrane helix</keyword>
<keyword evidence="1" id="KW-0472">Membrane</keyword>
<dbReference type="GeneID" id="37140358"/>
<dbReference type="Proteomes" id="UP000248340">
    <property type="component" value="Unassembled WGS sequence"/>
</dbReference>
<accession>A0A319BZC7</accession>
<organism evidence="2 3">
    <name type="scientific">Aspergillus uvarum CBS 121591</name>
    <dbReference type="NCBI Taxonomy" id="1448315"/>
    <lineage>
        <taxon>Eukaryota</taxon>
        <taxon>Fungi</taxon>
        <taxon>Dikarya</taxon>
        <taxon>Ascomycota</taxon>
        <taxon>Pezizomycotina</taxon>
        <taxon>Eurotiomycetes</taxon>
        <taxon>Eurotiomycetidae</taxon>
        <taxon>Eurotiales</taxon>
        <taxon>Aspergillaceae</taxon>
        <taxon>Aspergillus</taxon>
        <taxon>Aspergillus subgen. Circumdati</taxon>
    </lineage>
</organism>
<evidence type="ECO:0000313" key="2">
    <source>
        <dbReference type="EMBL" id="PYH77477.1"/>
    </source>
</evidence>
<gene>
    <name evidence="2" type="ORF">BO82DRAFT_378051</name>
</gene>
<dbReference type="VEuPathDB" id="FungiDB:BO82DRAFT_378051"/>
<keyword evidence="1" id="KW-0812">Transmembrane</keyword>
<dbReference type="EMBL" id="KZ821741">
    <property type="protein sequence ID" value="PYH77477.1"/>
    <property type="molecule type" value="Genomic_DNA"/>
</dbReference>
<keyword evidence="3" id="KW-1185">Reference proteome</keyword>
<dbReference type="OrthoDB" id="3348320at2759"/>
<evidence type="ECO:0000256" key="1">
    <source>
        <dbReference type="SAM" id="Phobius"/>
    </source>
</evidence>
<feature type="transmembrane region" description="Helical" evidence="1">
    <location>
        <begin position="18"/>
        <end position="39"/>
    </location>
</feature>
<dbReference type="RefSeq" id="XP_025487677.1">
    <property type="nucleotide sequence ID" value="XM_025637616.1"/>
</dbReference>
<dbReference type="AlphaFoldDB" id="A0A319BZC7"/>
<name>A0A319BZC7_9EURO</name>
<dbReference type="STRING" id="1448315.A0A319BZC7"/>